<dbReference type="STRING" id="631454.N177_3127"/>
<evidence type="ECO:0000313" key="1">
    <source>
        <dbReference type="EMBL" id="ESR23059.1"/>
    </source>
</evidence>
<protein>
    <submittedName>
        <fullName evidence="1">Uncharacterized protein</fullName>
    </submittedName>
</protein>
<evidence type="ECO:0000313" key="2">
    <source>
        <dbReference type="Proteomes" id="UP000017819"/>
    </source>
</evidence>
<name>V4RCE2_9HYPH</name>
<reference evidence="1 2" key="1">
    <citation type="journal article" date="2014" name="Genome Announc.">
        <title>Draft Genome Sequence of Lutibaculum baratangense Strain AMV1T, Isolated from a Mud Volcano in Andamans, India.</title>
        <authorList>
            <person name="Singh A."/>
            <person name="Sreenivas A."/>
            <person name="Sathyanarayana Reddy G."/>
            <person name="Pinnaka A.K."/>
            <person name="Shivaji S."/>
        </authorList>
    </citation>
    <scope>NUCLEOTIDE SEQUENCE [LARGE SCALE GENOMIC DNA]</scope>
    <source>
        <strain evidence="1 2">AMV1</strain>
    </source>
</reference>
<dbReference type="AlphaFoldDB" id="V4RCE2"/>
<keyword evidence="2" id="KW-1185">Reference proteome</keyword>
<dbReference type="EMBL" id="AWXZ01000039">
    <property type="protein sequence ID" value="ESR23059.1"/>
    <property type="molecule type" value="Genomic_DNA"/>
</dbReference>
<sequence>MIDVSLLGWHQDAVKLQSAGGGLVYLYEGSVFPEQPTPQTRRDYVLYRATGYFTGSPLPRVWVLLWPPECRIDASKVRHLAQLLRSP</sequence>
<comment type="caution">
    <text evidence="1">The sequence shown here is derived from an EMBL/GenBank/DDBJ whole genome shotgun (WGS) entry which is preliminary data.</text>
</comment>
<accession>V4RCE2</accession>
<organism evidence="1 2">
    <name type="scientific">Lutibaculum baratangense AMV1</name>
    <dbReference type="NCBI Taxonomy" id="631454"/>
    <lineage>
        <taxon>Bacteria</taxon>
        <taxon>Pseudomonadati</taxon>
        <taxon>Pseudomonadota</taxon>
        <taxon>Alphaproteobacteria</taxon>
        <taxon>Hyphomicrobiales</taxon>
        <taxon>Tepidamorphaceae</taxon>
        <taxon>Lutibaculum</taxon>
    </lineage>
</organism>
<gene>
    <name evidence="1" type="ORF">N177_3127</name>
</gene>
<proteinExistence type="predicted"/>
<dbReference type="Proteomes" id="UP000017819">
    <property type="component" value="Unassembled WGS sequence"/>
</dbReference>